<name>A0A8H5HLT9_9AGAR</name>
<reference evidence="2 3" key="1">
    <citation type="journal article" date="2020" name="ISME J.">
        <title>Uncovering the hidden diversity of litter-decomposition mechanisms in mushroom-forming fungi.</title>
        <authorList>
            <person name="Floudas D."/>
            <person name="Bentzer J."/>
            <person name="Ahren D."/>
            <person name="Johansson T."/>
            <person name="Persson P."/>
            <person name="Tunlid A."/>
        </authorList>
    </citation>
    <scope>NUCLEOTIDE SEQUENCE [LARGE SCALE GENOMIC DNA]</scope>
    <source>
        <strain evidence="2 3">CBS 406.79</strain>
    </source>
</reference>
<keyword evidence="3" id="KW-1185">Reference proteome</keyword>
<accession>A0A8H5HLT9</accession>
<feature type="region of interest" description="Disordered" evidence="1">
    <location>
        <begin position="424"/>
        <end position="476"/>
    </location>
</feature>
<evidence type="ECO:0000313" key="2">
    <source>
        <dbReference type="EMBL" id="KAF5385662.1"/>
    </source>
</evidence>
<dbReference type="Proteomes" id="UP000518752">
    <property type="component" value="Unassembled WGS sequence"/>
</dbReference>
<feature type="compositionally biased region" description="Low complexity" evidence="1">
    <location>
        <begin position="99"/>
        <end position="117"/>
    </location>
</feature>
<dbReference type="OrthoDB" id="3061698at2759"/>
<sequence length="502" mass="54574">MPFMAFSSPTFTSPSQCSTKGERKRSNPLTPIRNLLQYGRDYLRFSPTSSRTGAIALGKRRRTTSGESEKSPSSTDRDKGAVTPSPRSLSASEIPLFSSPPSNSSIAPPSSSPSIISSPPPGARKSTALPPPPPTPRRRVRAAIQNLDETYNAIVITALEDIPFRCHEDLLSMSRERLINVANTLNAKLPAALRIDIADHRSDVSIRKSIEVLVGISKPTVSSLASEPPGAPKAVKSRKVHAATATAEQAGRTRAGRKREIIRNARDEDVVMNSLTPDSIKLRSSPEIVSSPLGKRSTAKSSGVTRLVEMGALARVGTPKLARLEEEDESPSAGRIRGANTTREDEERARGKKRQRISNYNESVRSWSGSLVRKRTYPKIEDNILDSSSTAMDVDVDGDVDVDMHHSMSDSGSPSQAKNKTFYLNSVPSAKTPTRYPVYPSRFHNRHFRKSNSLSPSPSSGNHPKNAPVQSPLLPDALKKLQLRLGQNATCSSSPNRFSDSN</sequence>
<feature type="region of interest" description="Disordered" evidence="1">
    <location>
        <begin position="320"/>
        <end position="357"/>
    </location>
</feature>
<feature type="compositionally biased region" description="Polar residues" evidence="1">
    <location>
        <begin position="7"/>
        <end position="19"/>
    </location>
</feature>
<protein>
    <submittedName>
        <fullName evidence="2">Uncharacterized protein</fullName>
    </submittedName>
</protein>
<gene>
    <name evidence="2" type="ORF">D9757_005464</name>
</gene>
<organism evidence="2 3">
    <name type="scientific">Collybiopsis confluens</name>
    <dbReference type="NCBI Taxonomy" id="2823264"/>
    <lineage>
        <taxon>Eukaryota</taxon>
        <taxon>Fungi</taxon>
        <taxon>Dikarya</taxon>
        <taxon>Basidiomycota</taxon>
        <taxon>Agaricomycotina</taxon>
        <taxon>Agaricomycetes</taxon>
        <taxon>Agaricomycetidae</taxon>
        <taxon>Agaricales</taxon>
        <taxon>Marasmiineae</taxon>
        <taxon>Omphalotaceae</taxon>
        <taxon>Collybiopsis</taxon>
    </lineage>
</organism>
<dbReference type="AlphaFoldDB" id="A0A8H5HLT9"/>
<feature type="compositionally biased region" description="Low complexity" evidence="1">
    <location>
        <begin position="451"/>
        <end position="460"/>
    </location>
</feature>
<feature type="compositionally biased region" description="Basic and acidic residues" evidence="1">
    <location>
        <begin position="67"/>
        <end position="80"/>
    </location>
</feature>
<comment type="caution">
    <text evidence="2">The sequence shown here is derived from an EMBL/GenBank/DDBJ whole genome shotgun (WGS) entry which is preliminary data.</text>
</comment>
<evidence type="ECO:0000256" key="1">
    <source>
        <dbReference type="SAM" id="MobiDB-lite"/>
    </source>
</evidence>
<dbReference type="EMBL" id="JAACJN010000038">
    <property type="protein sequence ID" value="KAF5385662.1"/>
    <property type="molecule type" value="Genomic_DNA"/>
</dbReference>
<feature type="region of interest" description="Disordered" evidence="1">
    <location>
        <begin position="45"/>
        <end position="138"/>
    </location>
</feature>
<evidence type="ECO:0000313" key="3">
    <source>
        <dbReference type="Proteomes" id="UP000518752"/>
    </source>
</evidence>
<proteinExistence type="predicted"/>
<feature type="region of interest" description="Disordered" evidence="1">
    <location>
        <begin position="1"/>
        <end position="33"/>
    </location>
</feature>